<comment type="caution">
    <text evidence="1">The sequence shown here is derived from an EMBL/GenBank/DDBJ whole genome shotgun (WGS) entry which is preliminary data.</text>
</comment>
<dbReference type="EMBL" id="CADEBD010000821">
    <property type="protein sequence ID" value="CAB3260328.1"/>
    <property type="molecule type" value="Genomic_DNA"/>
</dbReference>
<organism evidence="1 2">
    <name type="scientific">Arctia plantaginis</name>
    <name type="common">Wood tiger moth</name>
    <name type="synonym">Phalaena plantaginis</name>
    <dbReference type="NCBI Taxonomy" id="874455"/>
    <lineage>
        <taxon>Eukaryota</taxon>
        <taxon>Metazoa</taxon>
        <taxon>Ecdysozoa</taxon>
        <taxon>Arthropoda</taxon>
        <taxon>Hexapoda</taxon>
        <taxon>Insecta</taxon>
        <taxon>Pterygota</taxon>
        <taxon>Neoptera</taxon>
        <taxon>Endopterygota</taxon>
        <taxon>Lepidoptera</taxon>
        <taxon>Glossata</taxon>
        <taxon>Ditrysia</taxon>
        <taxon>Noctuoidea</taxon>
        <taxon>Erebidae</taxon>
        <taxon>Arctiinae</taxon>
        <taxon>Arctia</taxon>
    </lineage>
</organism>
<proteinExistence type="predicted"/>
<sequence length="63" mass="6819">AQPNEEESLDIASSLLPPHYVKLKVNKPCGSLCGRKLDDPESSLTQCECNPLDEDPCGPYSSV</sequence>
<name>A0A8S1BPM8_ARCPL</name>
<dbReference type="AlphaFoldDB" id="A0A8S1BPM8"/>
<dbReference type="OrthoDB" id="6421972at2759"/>
<dbReference type="Proteomes" id="UP000494256">
    <property type="component" value="Unassembled WGS sequence"/>
</dbReference>
<evidence type="ECO:0000313" key="2">
    <source>
        <dbReference type="Proteomes" id="UP000494256"/>
    </source>
</evidence>
<evidence type="ECO:0000313" key="1">
    <source>
        <dbReference type="EMBL" id="CAB3260328.1"/>
    </source>
</evidence>
<gene>
    <name evidence="1" type="ORF">APLA_LOCUS16945</name>
</gene>
<protein>
    <submittedName>
        <fullName evidence="1">Uncharacterized protein</fullName>
    </submittedName>
</protein>
<feature type="non-terminal residue" evidence="1">
    <location>
        <position position="1"/>
    </location>
</feature>
<accession>A0A8S1BPM8</accession>
<reference evidence="1 2" key="1">
    <citation type="submission" date="2020-04" db="EMBL/GenBank/DDBJ databases">
        <authorList>
            <person name="Wallbank WR R."/>
            <person name="Pardo Diaz C."/>
            <person name="Kozak K."/>
            <person name="Martin S."/>
            <person name="Jiggins C."/>
            <person name="Moest M."/>
            <person name="Warren A I."/>
            <person name="Byers J.R.P. K."/>
            <person name="Montejo-Kovacevich G."/>
            <person name="Yen C E."/>
        </authorList>
    </citation>
    <scope>NUCLEOTIDE SEQUENCE [LARGE SCALE GENOMIC DNA]</scope>
</reference>